<keyword evidence="3" id="KW-0479">Metal-binding</keyword>
<evidence type="ECO:0000256" key="4">
    <source>
        <dbReference type="SAM" id="MobiDB-lite"/>
    </source>
</evidence>
<feature type="binding site" evidence="3">
    <location>
        <position position="236"/>
    </location>
    <ligand>
        <name>a divalent metal cation</name>
        <dbReference type="ChEBI" id="CHEBI:60240"/>
    </ligand>
</feature>
<protein>
    <submittedName>
        <fullName evidence="6">SMP-30/gluconolactonase/LRE family protein</fullName>
    </submittedName>
</protein>
<sequence length="325" mass="34722">MPDRPRAAHLRVLGRRTAPQARSSDRRHRRLAPVPLSAAPDPEELTGPPEGLVWPEAPRWHDGRLWFVDLFTGRVLTAAPGEVAQVVAQVDDDVSGLGFLPDGTPLVVSMRRRRVLRLERGGATALHADLSALAPGYLNDMVVGPTGRAYVDAIRSTQRPADGRPEDALLVVEPGGEARVAVAEAARPNGLVLDDDGTTLLQASTTGCELVAWSVDARGDLHAPRVWASTGEHTPDGICADAQGGVWVATLGSRCFLRVTEGGVVTDRIDVAPRWAVACVLGGEDRRTLFLLTAEPGELPVQAHPRTHRGHVLARRVTVPGAGRP</sequence>
<dbReference type="PANTHER" id="PTHR10907:SF47">
    <property type="entry name" value="REGUCALCIN"/>
    <property type="match status" value="1"/>
</dbReference>
<feature type="binding site" evidence="3">
    <location>
        <position position="56"/>
    </location>
    <ligand>
        <name>a divalent metal cation</name>
        <dbReference type="ChEBI" id="CHEBI:60240"/>
    </ligand>
</feature>
<feature type="region of interest" description="Disordered" evidence="4">
    <location>
        <begin position="1"/>
        <end position="47"/>
    </location>
</feature>
<evidence type="ECO:0000256" key="1">
    <source>
        <dbReference type="ARBA" id="ARBA00008853"/>
    </source>
</evidence>
<name>A0A5B8U4H6_9ACTN</name>
<keyword evidence="3" id="KW-0862">Zinc</keyword>
<dbReference type="InterPro" id="IPR011042">
    <property type="entry name" value="6-blade_b-propeller_TolB-like"/>
</dbReference>
<comment type="cofactor">
    <cofactor evidence="3">
        <name>Zn(2+)</name>
        <dbReference type="ChEBI" id="CHEBI:29105"/>
    </cofactor>
    <text evidence="3">Binds 1 divalent metal cation per subunit.</text>
</comment>
<dbReference type="AlphaFoldDB" id="A0A5B8U4H6"/>
<evidence type="ECO:0000256" key="2">
    <source>
        <dbReference type="PIRSR" id="PIRSR605511-1"/>
    </source>
</evidence>
<feature type="binding site" evidence="3">
    <location>
        <position position="139"/>
    </location>
    <ligand>
        <name>substrate</name>
    </ligand>
</feature>
<dbReference type="Proteomes" id="UP000321805">
    <property type="component" value="Chromosome"/>
</dbReference>
<feature type="domain" description="SMP-30/Gluconolactonase/LRE-like region" evidence="5">
    <location>
        <begin position="54"/>
        <end position="294"/>
    </location>
</feature>
<dbReference type="EMBL" id="CP042430">
    <property type="protein sequence ID" value="QEC47768.1"/>
    <property type="molecule type" value="Genomic_DNA"/>
</dbReference>
<feature type="active site" description="Proton donor/acceptor" evidence="2">
    <location>
        <position position="236"/>
    </location>
</feature>
<dbReference type="KEGG" id="bsol:FSW04_09420"/>
<evidence type="ECO:0000259" key="5">
    <source>
        <dbReference type="Pfam" id="PF08450"/>
    </source>
</evidence>
<dbReference type="Gene3D" id="2.120.10.30">
    <property type="entry name" value="TolB, C-terminal domain"/>
    <property type="match status" value="1"/>
</dbReference>
<dbReference type="OrthoDB" id="2633250at2"/>
<dbReference type="GO" id="GO:0019853">
    <property type="term" value="P:L-ascorbic acid biosynthetic process"/>
    <property type="evidence" value="ECO:0007669"/>
    <property type="project" value="TreeGrafter"/>
</dbReference>
<gene>
    <name evidence="6" type="ORF">FSW04_09420</name>
</gene>
<dbReference type="InterPro" id="IPR013658">
    <property type="entry name" value="SGL"/>
</dbReference>
<accession>A0A5B8U4H6</accession>
<proteinExistence type="inferred from homology"/>
<comment type="similarity">
    <text evidence="1">Belongs to the SMP-30/CGR1 family.</text>
</comment>
<evidence type="ECO:0000256" key="3">
    <source>
        <dbReference type="PIRSR" id="PIRSR605511-2"/>
    </source>
</evidence>
<reference evidence="6 7" key="1">
    <citation type="journal article" date="2018" name="J. Microbiol.">
        <title>Baekduia soli gen. nov., sp. nov., a novel bacterium isolated from the soil of Baekdu Mountain and proposal of a novel family name, Baekduiaceae fam. nov.</title>
        <authorList>
            <person name="An D.S."/>
            <person name="Siddiqi M.Z."/>
            <person name="Kim K.H."/>
            <person name="Yu H.S."/>
            <person name="Im W.T."/>
        </authorList>
    </citation>
    <scope>NUCLEOTIDE SEQUENCE [LARGE SCALE GENOMIC DNA]</scope>
    <source>
        <strain evidence="6 7">BR7-21</strain>
    </source>
</reference>
<feature type="binding site" evidence="3">
    <location>
        <position position="189"/>
    </location>
    <ligand>
        <name>a divalent metal cation</name>
        <dbReference type="ChEBI" id="CHEBI:60240"/>
    </ligand>
</feature>
<dbReference type="PANTHER" id="PTHR10907">
    <property type="entry name" value="REGUCALCIN"/>
    <property type="match status" value="1"/>
</dbReference>
<evidence type="ECO:0000313" key="7">
    <source>
        <dbReference type="Proteomes" id="UP000321805"/>
    </source>
</evidence>
<dbReference type="InterPro" id="IPR005511">
    <property type="entry name" value="SMP-30"/>
</dbReference>
<dbReference type="GO" id="GO:0005509">
    <property type="term" value="F:calcium ion binding"/>
    <property type="evidence" value="ECO:0007669"/>
    <property type="project" value="TreeGrafter"/>
</dbReference>
<keyword evidence="7" id="KW-1185">Reference proteome</keyword>
<dbReference type="PRINTS" id="PR01790">
    <property type="entry name" value="SMP30FAMILY"/>
</dbReference>
<dbReference type="GO" id="GO:0004341">
    <property type="term" value="F:gluconolactonase activity"/>
    <property type="evidence" value="ECO:0007669"/>
    <property type="project" value="TreeGrafter"/>
</dbReference>
<dbReference type="SUPFAM" id="SSF63829">
    <property type="entry name" value="Calcium-dependent phosphotriesterase"/>
    <property type="match status" value="1"/>
</dbReference>
<evidence type="ECO:0000313" key="6">
    <source>
        <dbReference type="EMBL" id="QEC47768.1"/>
    </source>
</evidence>
<organism evidence="6 7">
    <name type="scientific">Baekduia soli</name>
    <dbReference type="NCBI Taxonomy" id="496014"/>
    <lineage>
        <taxon>Bacteria</taxon>
        <taxon>Bacillati</taxon>
        <taxon>Actinomycetota</taxon>
        <taxon>Thermoleophilia</taxon>
        <taxon>Solirubrobacterales</taxon>
        <taxon>Baekduiaceae</taxon>
        <taxon>Baekduia</taxon>
    </lineage>
</organism>
<dbReference type="Pfam" id="PF08450">
    <property type="entry name" value="SGL"/>
    <property type="match status" value="1"/>
</dbReference>